<dbReference type="RefSeq" id="WP_170087389.1">
    <property type="nucleotide sequence ID" value="NZ_JABAFG010000006.1"/>
</dbReference>
<gene>
    <name evidence="8" type="ORF">HF872_04745</name>
</gene>
<dbReference type="PANTHER" id="PTHR47371">
    <property type="entry name" value="LIPOTEICHOIC ACID SYNTHASE"/>
    <property type="match status" value="1"/>
</dbReference>
<name>A0A848BQC4_9FIRM</name>
<dbReference type="InterPro" id="IPR000917">
    <property type="entry name" value="Sulfatase_N"/>
</dbReference>
<comment type="subcellular location">
    <subcellularLocation>
        <location evidence="1">Cell membrane</location>
        <topology evidence="1">Multi-pass membrane protein</topology>
    </subcellularLocation>
</comment>
<keyword evidence="4" id="KW-0812">Transmembrane</keyword>
<evidence type="ECO:0000256" key="3">
    <source>
        <dbReference type="ARBA" id="ARBA00022475"/>
    </source>
</evidence>
<evidence type="ECO:0000256" key="4">
    <source>
        <dbReference type="ARBA" id="ARBA00022692"/>
    </source>
</evidence>
<keyword evidence="5" id="KW-1133">Transmembrane helix</keyword>
<proteinExistence type="predicted"/>
<dbReference type="GO" id="GO:0005886">
    <property type="term" value="C:plasma membrane"/>
    <property type="evidence" value="ECO:0007669"/>
    <property type="project" value="UniProtKB-SubCell"/>
</dbReference>
<dbReference type="Gene3D" id="3.40.720.10">
    <property type="entry name" value="Alkaline Phosphatase, subunit A"/>
    <property type="match status" value="1"/>
</dbReference>
<dbReference type="InterPro" id="IPR017850">
    <property type="entry name" value="Alkaline_phosphatase_core_sf"/>
</dbReference>
<dbReference type="SUPFAM" id="SSF53649">
    <property type="entry name" value="Alkaline phosphatase-like"/>
    <property type="match status" value="1"/>
</dbReference>
<dbReference type="EMBL" id="JABAFG010000006">
    <property type="protein sequence ID" value="NME27932.1"/>
    <property type="molecule type" value="Genomic_DNA"/>
</dbReference>
<organism evidence="8 9">
    <name type="scientific">Megasphaera hexanoica</name>
    <dbReference type="NCBI Taxonomy" id="1675036"/>
    <lineage>
        <taxon>Bacteria</taxon>
        <taxon>Bacillati</taxon>
        <taxon>Bacillota</taxon>
        <taxon>Negativicutes</taxon>
        <taxon>Veillonellales</taxon>
        <taxon>Veillonellaceae</taxon>
        <taxon>Megasphaera</taxon>
    </lineage>
</organism>
<reference evidence="8 9" key="1">
    <citation type="submission" date="2020-04" db="EMBL/GenBank/DDBJ databases">
        <authorList>
            <person name="Hitch T.C.A."/>
            <person name="Wylensek D."/>
            <person name="Clavel T."/>
        </authorList>
    </citation>
    <scope>NUCLEOTIDE SEQUENCE [LARGE SCALE GENOMIC DNA]</scope>
    <source>
        <strain evidence="8 9">Oil-RF-744-FAT-WT-6-1</strain>
    </source>
</reference>
<accession>A0A848BQC4</accession>
<sequence length="451" mass="51390">MVCIVLSAGGVYIQNTNSHINWSLIKNIHRGGTPIASLSKNIVKSIIPLTKQQKKIAGYPFEKDWIYKNQLPFPVKSDKHVEQPNIIIIFTEGTSARLIDCYDGKLGDVTPNIDAFAEKSMVVDRYYNHTAATFRGTHGQLTSCYPRYGGNEKGGWVGNKAGAGVSKQLAQRDYQSLPKLLNERGYDTSFISPHMQEDPYTDLLNMLGFHQVYTRDSATEFLPYNPEFWHSSLTDQDMYTELVQILEHKTTSQPFLIAMYTFETHTNVDTPDDGIKYKDGSNETLNTLHNVDNAFGSFWNYFMHSQYKDNTIIIFTADHCHYHDKPFMSLVENDTDYVKCFHDRIPLIIYDPLHSLPERYDAQNNTSLALTPTICQILGINNEKNSFLGSSIFEPLDTSPVLAAGPDFYSIEDNHVVRPNQLAENDKKAVQQQIEKITLFYECEKANHVFH</sequence>
<dbReference type="Proteomes" id="UP000591071">
    <property type="component" value="Unassembled WGS sequence"/>
</dbReference>
<evidence type="ECO:0000256" key="1">
    <source>
        <dbReference type="ARBA" id="ARBA00004651"/>
    </source>
</evidence>
<dbReference type="AlphaFoldDB" id="A0A848BQC4"/>
<dbReference type="PANTHER" id="PTHR47371:SF3">
    <property type="entry name" value="PHOSPHOGLYCEROL TRANSFERASE I"/>
    <property type="match status" value="1"/>
</dbReference>
<evidence type="ECO:0000256" key="5">
    <source>
        <dbReference type="ARBA" id="ARBA00022989"/>
    </source>
</evidence>
<feature type="domain" description="Sulfatase N-terminal" evidence="7">
    <location>
        <begin position="84"/>
        <end position="380"/>
    </location>
</feature>
<dbReference type="Pfam" id="PF00884">
    <property type="entry name" value="Sulfatase"/>
    <property type="match status" value="1"/>
</dbReference>
<evidence type="ECO:0000259" key="7">
    <source>
        <dbReference type="Pfam" id="PF00884"/>
    </source>
</evidence>
<comment type="pathway">
    <text evidence="2">Cell wall biogenesis; lipoteichoic acid biosynthesis.</text>
</comment>
<dbReference type="InterPro" id="IPR050448">
    <property type="entry name" value="OpgB/LTA_synthase_biosynth"/>
</dbReference>
<evidence type="ECO:0000256" key="6">
    <source>
        <dbReference type="ARBA" id="ARBA00023136"/>
    </source>
</evidence>
<protein>
    <submittedName>
        <fullName evidence="8">LTA synthase family protein</fullName>
    </submittedName>
</protein>
<comment type="caution">
    <text evidence="8">The sequence shown here is derived from an EMBL/GenBank/DDBJ whole genome shotgun (WGS) entry which is preliminary data.</text>
</comment>
<dbReference type="CDD" id="cd16015">
    <property type="entry name" value="LTA_synthase"/>
    <property type="match status" value="1"/>
</dbReference>
<evidence type="ECO:0000256" key="2">
    <source>
        <dbReference type="ARBA" id="ARBA00004936"/>
    </source>
</evidence>
<evidence type="ECO:0000313" key="8">
    <source>
        <dbReference type="EMBL" id="NME27932.1"/>
    </source>
</evidence>
<evidence type="ECO:0000313" key="9">
    <source>
        <dbReference type="Proteomes" id="UP000591071"/>
    </source>
</evidence>
<keyword evidence="3" id="KW-1003">Cell membrane</keyword>
<keyword evidence="6" id="KW-0472">Membrane</keyword>